<accession>A0A812QKZ8</accession>
<name>A0A812QKZ8_SYMPI</name>
<dbReference type="Proteomes" id="UP000649617">
    <property type="component" value="Unassembled WGS sequence"/>
</dbReference>
<dbReference type="Gene3D" id="3.30.420.10">
    <property type="entry name" value="Ribonuclease H-like superfamily/Ribonuclease H"/>
    <property type="match status" value="1"/>
</dbReference>
<evidence type="ECO:0000313" key="3">
    <source>
        <dbReference type="EMBL" id="CAE7392332.1"/>
    </source>
</evidence>
<dbReference type="EMBL" id="CAJNIZ010017002">
    <property type="protein sequence ID" value="CAE7392332.1"/>
    <property type="molecule type" value="Genomic_DNA"/>
</dbReference>
<organism evidence="3 4">
    <name type="scientific">Symbiodinium pilosum</name>
    <name type="common">Dinoflagellate</name>
    <dbReference type="NCBI Taxonomy" id="2952"/>
    <lineage>
        <taxon>Eukaryota</taxon>
        <taxon>Sar</taxon>
        <taxon>Alveolata</taxon>
        <taxon>Dinophyceae</taxon>
        <taxon>Suessiales</taxon>
        <taxon>Symbiodiniaceae</taxon>
        <taxon>Symbiodinium</taxon>
    </lineage>
</organism>
<dbReference type="OrthoDB" id="444827at2759"/>
<feature type="region of interest" description="Disordered" evidence="1">
    <location>
        <begin position="167"/>
        <end position="188"/>
    </location>
</feature>
<reference evidence="3" key="1">
    <citation type="submission" date="2021-02" db="EMBL/GenBank/DDBJ databases">
        <authorList>
            <person name="Dougan E. K."/>
            <person name="Rhodes N."/>
            <person name="Thang M."/>
            <person name="Chan C."/>
        </authorList>
    </citation>
    <scope>NUCLEOTIDE SEQUENCE</scope>
</reference>
<comment type="caution">
    <text evidence="3">The sequence shown here is derived from an EMBL/GenBank/DDBJ whole genome shotgun (WGS) entry which is preliminary data.</text>
</comment>
<dbReference type="SUPFAM" id="SSF53098">
    <property type="entry name" value="Ribonuclease H-like"/>
    <property type="match status" value="1"/>
</dbReference>
<dbReference type="InterPro" id="IPR012337">
    <property type="entry name" value="RNaseH-like_sf"/>
</dbReference>
<evidence type="ECO:0000313" key="4">
    <source>
        <dbReference type="Proteomes" id="UP000649617"/>
    </source>
</evidence>
<dbReference type="InterPro" id="IPR036397">
    <property type="entry name" value="RNaseH_sf"/>
</dbReference>
<dbReference type="InterPro" id="IPR001584">
    <property type="entry name" value="Integrase_cat-core"/>
</dbReference>
<feature type="domain" description="Integrase catalytic" evidence="2">
    <location>
        <begin position="553"/>
        <end position="699"/>
    </location>
</feature>
<keyword evidence="4" id="KW-1185">Reference proteome</keyword>
<feature type="region of interest" description="Disordered" evidence="1">
    <location>
        <begin position="238"/>
        <end position="268"/>
    </location>
</feature>
<evidence type="ECO:0000256" key="1">
    <source>
        <dbReference type="SAM" id="MobiDB-lite"/>
    </source>
</evidence>
<dbReference type="PROSITE" id="PS50994">
    <property type="entry name" value="INTEGRASE"/>
    <property type="match status" value="1"/>
</dbReference>
<dbReference type="GO" id="GO:0003676">
    <property type="term" value="F:nucleic acid binding"/>
    <property type="evidence" value="ECO:0007669"/>
    <property type="project" value="InterPro"/>
</dbReference>
<feature type="region of interest" description="Disordered" evidence="1">
    <location>
        <begin position="97"/>
        <end position="119"/>
    </location>
</feature>
<gene>
    <name evidence="3" type="primary">TY5A</name>
    <name evidence="3" type="ORF">SPIL2461_LOCUS9628</name>
</gene>
<evidence type="ECO:0000259" key="2">
    <source>
        <dbReference type="PROSITE" id="PS50994"/>
    </source>
</evidence>
<protein>
    <submittedName>
        <fullName evidence="3">TY5A protein</fullName>
    </submittedName>
</protein>
<dbReference type="GO" id="GO:0015074">
    <property type="term" value="P:DNA integration"/>
    <property type="evidence" value="ECO:0007669"/>
    <property type="project" value="InterPro"/>
</dbReference>
<proteinExistence type="predicted"/>
<dbReference type="AlphaFoldDB" id="A0A812QKZ8"/>
<feature type="compositionally biased region" description="Polar residues" evidence="1">
    <location>
        <begin position="97"/>
        <end position="108"/>
    </location>
</feature>
<sequence>MCALFASVLDGLEIPFLASLSLMKKLNVILDLANQKAYVGLLGCTVDLHMIQGHLCIKLSEYPADVKFEWHEQDWHDCEFLCNSQLLNKLTTTAHAAQDSPSVPQSDSEPQRDACNSSRRRMVKRLRQLAARAVVTVYKAMMLGMTETVSKLLEECKSSAKTKKKAKAKAAKALPAVPPTGCSHSRMKRRENASGRFATCENCLARWKWDENGLGWRFHPSSKSFALPSPSAQTVVDHSWPTSTASASTSLPGAKAKRARPTSSGEVSGYRGAEAELTQHYNLAESFGPLNKPYARANMKKGRIKRVVHQCDKSIALLTRELDVYAVRTGDLSNCFKEPKPAAIVIHSAQRQDRKVREAIFTRCERQVSNGGIFIVEYNLAHHHDEPGILPSLVDLPDTCEASFTNTICDNVIELSFITNSRCFLKAAAGSEGLSEIRQPKPRFETPVRVAIFFYGLAEDDPVEKNASKSDQTDAHVPGLKTDISFSGIPSSISKEVRAAVARLHVSAGHPHRQELVRLLAAHSSINAAVFTALEHVRCGTCERAKMPLKPRPASVPEFVGQFGEQLQADVFYIRDLSATNHALVAVTCLATKFYQAAISASHDPQVVLNEFDRRWLRHFGYPLFMAVDADGALEGVFIKHLQESNVMVTVSPADAHHQIGAIERRNAIFRSVVERLLDENGVCNQDQLDLCFSAEFMQ</sequence>